<keyword evidence="3" id="KW-1185">Reference proteome</keyword>
<evidence type="ECO:0000256" key="1">
    <source>
        <dbReference type="SAM" id="MobiDB-lite"/>
    </source>
</evidence>
<protein>
    <submittedName>
        <fullName evidence="2">Uncharacterized protein</fullName>
    </submittedName>
</protein>
<evidence type="ECO:0000313" key="3">
    <source>
        <dbReference type="Proteomes" id="UP001597299"/>
    </source>
</evidence>
<dbReference type="Proteomes" id="UP001597299">
    <property type="component" value="Unassembled WGS sequence"/>
</dbReference>
<sequence>MHRGHDHDHPHDHGAGSHTHGHAHAHAHSHSHAGHNHGHGPARVAQWQTPHLPDAPPPEDHHHDEPDLDLVEQAFVEGFASASDPTSFLRLARVPFDARAEDGTRLSLLRVESHAATDVGAVMPHLGGGSFRYDPLPKAMVSRRQQLRFVYFDGAATRALPLAQVRKLTEI</sequence>
<reference evidence="3" key="1">
    <citation type="journal article" date="2019" name="Int. J. Syst. Evol. Microbiol.">
        <title>The Global Catalogue of Microorganisms (GCM) 10K type strain sequencing project: providing services to taxonomists for standard genome sequencing and annotation.</title>
        <authorList>
            <consortium name="The Broad Institute Genomics Platform"/>
            <consortium name="The Broad Institute Genome Sequencing Center for Infectious Disease"/>
            <person name="Wu L."/>
            <person name="Ma J."/>
        </authorList>
    </citation>
    <scope>NUCLEOTIDE SEQUENCE [LARGE SCALE GENOMIC DNA]</scope>
    <source>
        <strain evidence="3">CCM 7435</strain>
    </source>
</reference>
<feature type="compositionally biased region" description="Basic and acidic residues" evidence="1">
    <location>
        <begin position="1"/>
        <end position="15"/>
    </location>
</feature>
<gene>
    <name evidence="2" type="ORF">ACFSNC_10135</name>
</gene>
<proteinExistence type="predicted"/>
<dbReference type="RefSeq" id="WP_213350708.1">
    <property type="nucleotide sequence ID" value="NZ_JAHBGB010000002.1"/>
</dbReference>
<accession>A0ABW4YX45</accession>
<evidence type="ECO:0000313" key="2">
    <source>
        <dbReference type="EMBL" id="MFD2140758.1"/>
    </source>
</evidence>
<feature type="compositionally biased region" description="Basic residues" evidence="1">
    <location>
        <begin position="19"/>
        <end position="40"/>
    </location>
</feature>
<dbReference type="EMBL" id="JBHUHD010000001">
    <property type="protein sequence ID" value="MFD2140758.1"/>
    <property type="molecule type" value="Genomic_DNA"/>
</dbReference>
<comment type="caution">
    <text evidence="2">The sequence shown here is derived from an EMBL/GenBank/DDBJ whole genome shotgun (WGS) entry which is preliminary data.</text>
</comment>
<name>A0ABW4YX45_9HYPH</name>
<feature type="region of interest" description="Disordered" evidence="1">
    <location>
        <begin position="1"/>
        <end position="65"/>
    </location>
</feature>
<organism evidence="2 3">
    <name type="scientific">Ancylobacter oerskovii</name>
    <dbReference type="NCBI Taxonomy" id="459519"/>
    <lineage>
        <taxon>Bacteria</taxon>
        <taxon>Pseudomonadati</taxon>
        <taxon>Pseudomonadota</taxon>
        <taxon>Alphaproteobacteria</taxon>
        <taxon>Hyphomicrobiales</taxon>
        <taxon>Xanthobacteraceae</taxon>
        <taxon>Ancylobacter</taxon>
    </lineage>
</organism>